<dbReference type="NCBIfam" id="TIGR00305">
    <property type="entry name" value="putative toxin-antitoxin system toxin component, PIN family"/>
    <property type="match status" value="1"/>
</dbReference>
<sequence length="139" mass="15286">MRVILDTNVLLGALISPYGPPDVIYRAWRAARFELVTSTAQLEELRRVSRYPKLKAILPAHRVGTMVNNMQRAIVIVNLPPPPDDMDLNDPDDAFLLSMALASEADYLVTGDRRAGLLQRGSAGRTRIVAPATFCAEAL</sequence>
<organism evidence="2 3">
    <name type="scientific">Limnohabitans planktonicus II-D5</name>
    <dbReference type="NCBI Taxonomy" id="1293045"/>
    <lineage>
        <taxon>Bacteria</taxon>
        <taxon>Pseudomonadati</taxon>
        <taxon>Pseudomonadota</taxon>
        <taxon>Betaproteobacteria</taxon>
        <taxon>Burkholderiales</taxon>
        <taxon>Comamonadaceae</taxon>
        <taxon>Limnohabitans</taxon>
    </lineage>
</organism>
<dbReference type="Pfam" id="PF13470">
    <property type="entry name" value="PIN_3"/>
    <property type="match status" value="1"/>
</dbReference>
<keyword evidence="3" id="KW-1185">Reference proteome</keyword>
<dbReference type="InterPro" id="IPR002850">
    <property type="entry name" value="PIN_toxin-like"/>
</dbReference>
<reference evidence="2" key="1">
    <citation type="submission" date="2017-04" db="EMBL/GenBank/DDBJ databases">
        <title>Unexpected and diverse lifestyles within the genus Limnohabitans.</title>
        <authorList>
            <person name="Kasalicky V."/>
            <person name="Mehrshad M."/>
            <person name="Andrei S.-A."/>
            <person name="Salcher M."/>
            <person name="Kratochvilova H."/>
            <person name="Simek K."/>
            <person name="Ghai R."/>
        </authorList>
    </citation>
    <scope>NUCLEOTIDE SEQUENCE [LARGE SCALE GENOMIC DNA]</scope>
    <source>
        <strain evidence="2">II-D5</strain>
    </source>
</reference>
<dbReference type="PANTHER" id="PTHR34610:SF4">
    <property type="entry name" value="SLL8027 PROTEIN"/>
    <property type="match status" value="1"/>
</dbReference>
<evidence type="ECO:0000259" key="1">
    <source>
        <dbReference type="SMART" id="SM00670"/>
    </source>
</evidence>
<dbReference type="SMART" id="SM00670">
    <property type="entry name" value="PINc"/>
    <property type="match status" value="1"/>
</dbReference>
<feature type="domain" description="PIN" evidence="1">
    <location>
        <begin position="1"/>
        <end position="117"/>
    </location>
</feature>
<gene>
    <name evidence="2" type="ORF">H663_017065</name>
</gene>
<accession>A0A2T7U9Y0</accession>
<dbReference type="EMBL" id="LFYT02000029">
    <property type="protein sequence ID" value="PVE41495.1"/>
    <property type="molecule type" value="Genomic_DNA"/>
</dbReference>
<dbReference type="Proteomes" id="UP000037507">
    <property type="component" value="Unassembled WGS sequence"/>
</dbReference>
<dbReference type="InterPro" id="IPR002716">
    <property type="entry name" value="PIN_dom"/>
</dbReference>
<dbReference type="OrthoDB" id="9792229at2"/>
<proteinExistence type="predicted"/>
<protein>
    <submittedName>
        <fullName evidence="2">Toxin-antitoxin system toxin component, PIN family</fullName>
    </submittedName>
</protein>
<dbReference type="PANTHER" id="PTHR34610">
    <property type="entry name" value="SSL7007 PROTEIN"/>
    <property type="match status" value="1"/>
</dbReference>
<evidence type="ECO:0000313" key="3">
    <source>
        <dbReference type="Proteomes" id="UP000037507"/>
    </source>
</evidence>
<evidence type="ECO:0000313" key="2">
    <source>
        <dbReference type="EMBL" id="PVE41495.1"/>
    </source>
</evidence>
<dbReference type="SUPFAM" id="SSF88723">
    <property type="entry name" value="PIN domain-like"/>
    <property type="match status" value="1"/>
</dbReference>
<name>A0A2T7U9Y0_9BURK</name>
<comment type="caution">
    <text evidence="2">The sequence shown here is derived from an EMBL/GenBank/DDBJ whole genome shotgun (WGS) entry which is preliminary data.</text>
</comment>
<dbReference type="RefSeq" id="WP_053169131.1">
    <property type="nucleotide sequence ID" value="NZ_LFYT02000029.1"/>
</dbReference>
<dbReference type="STRING" id="1293045.H663_01605"/>
<dbReference type="InterPro" id="IPR029060">
    <property type="entry name" value="PIN-like_dom_sf"/>
</dbReference>
<dbReference type="AlphaFoldDB" id="A0A2T7U9Y0"/>